<protein>
    <submittedName>
        <fullName evidence="4">DUF4209 domain-containing protein</fullName>
    </submittedName>
</protein>
<evidence type="ECO:0000313" key="4">
    <source>
        <dbReference type="EMBL" id="MBO9759718.1"/>
    </source>
</evidence>
<name>A0A8I2BV37_XANMN</name>
<dbReference type="Pfam" id="PF13910">
    <property type="entry name" value="DUF4209"/>
    <property type="match status" value="1"/>
</dbReference>
<accession>A0A8I2BV37</accession>
<comment type="caution">
    <text evidence="4">The sequence shown here is derived from an EMBL/GenBank/DDBJ whole genome shotgun (WGS) entry which is preliminary data.</text>
</comment>
<dbReference type="EMBL" id="JAGHXW010000028">
    <property type="protein sequence ID" value="MBO9759718.1"/>
    <property type="molecule type" value="Genomic_DNA"/>
</dbReference>
<organism evidence="4 5">
    <name type="scientific">Xanthomonas manihotis</name>
    <dbReference type="NCBI Taxonomy" id="43353"/>
    <lineage>
        <taxon>Bacteria</taxon>
        <taxon>Pseudomonadati</taxon>
        <taxon>Pseudomonadota</taxon>
        <taxon>Gammaproteobacteria</taxon>
        <taxon>Lysobacterales</taxon>
        <taxon>Lysobacteraceae</taxon>
        <taxon>Xanthomonas</taxon>
    </lineage>
</organism>
<sequence length="637" mass="71591">MDGQDQAAKEEAASASETLPSIIDKPVPLTILDDLDWEAHLADQNWTNHRWGASQLTDQRSKNLAEEGHEQEALVLKLLSAVISMHFRGNLPEPFGPMWQDGNRCTPAPQHLGQLDVQFLQAMAKSARNAWLKARLADVACVAGPSVGLKGRGMGEMGAVAAQAYLDHAKEFLAGNESIKAMDSVECLQRAMHLGWKYRRKDDAFREDVWMTAANAIDHAINKKRLGIISTLAEEIIQRQHSLAGTIAEKLEKAADSWFGDDQEAVVDNIPSFYKKAARLWHAAKNTARSEACYHKSADALIKKARGDRQAMVRADWMAEGIALLRRHRGDRTKIKELQSELAEIRRTISDEMHSVSHEIDTRDLITFIEQQVTSTELPTALFQLAFAFSNFTSVEKIKAEVIETSKKYVFQHLFARVVYNDEGVPVERGDAFDANDPANLEQHMIENICRFHHPLLANVAVMYATSLVRNRCEPTLNDLLALTHASPMVPEGHEWSTARGLLAGLEHDWEEAAIFLIPQAEPFVRAAFKRRNINTLAVKDGIEEEKSLGELLGHEDITQVFHEDIVIELKAILTHRSGHNLRNLFGHGLIKDEHLASTATIVLWWTLLRLIMWPYRHRLITFSESLAAPTQKQPSE</sequence>
<dbReference type="Pfam" id="PF24098">
    <property type="entry name" value="DUF7380"/>
    <property type="match status" value="1"/>
</dbReference>
<proteinExistence type="predicted"/>
<evidence type="ECO:0000259" key="3">
    <source>
        <dbReference type="Pfam" id="PF24098"/>
    </source>
</evidence>
<dbReference type="InterPro" id="IPR025209">
    <property type="entry name" value="DUF4209"/>
</dbReference>
<feature type="region of interest" description="Disordered" evidence="1">
    <location>
        <begin position="1"/>
        <end position="20"/>
    </location>
</feature>
<gene>
    <name evidence="4" type="ORF">J7405_09180</name>
</gene>
<dbReference type="InterPro" id="IPR055804">
    <property type="entry name" value="DUF7380"/>
</dbReference>
<feature type="domain" description="DUF4209" evidence="2">
    <location>
        <begin position="526"/>
        <end position="610"/>
    </location>
</feature>
<dbReference type="RefSeq" id="WP_025997852.1">
    <property type="nucleotide sequence ID" value="NZ_JAGHXV010000012.1"/>
</dbReference>
<reference evidence="4" key="1">
    <citation type="submission" date="2021-03" db="EMBL/GenBank/DDBJ databases">
        <title>Molecular characterization of Xanthomonas species pathogenic on Araceae and the development of a triplex TaqMan assay for detection of X. phaseoli pv. dieffenbachiae.</title>
        <authorList>
            <person name="Van Der Wolf J."/>
            <person name="Krijger M."/>
            <person name="Mendes O."/>
            <person name="Brankovics B."/>
            <person name="Bonants P."/>
            <person name="Meekes E."/>
        </authorList>
    </citation>
    <scope>NUCLEOTIDE SEQUENCE</scope>
    <source>
        <strain evidence="4">NBC1264</strain>
    </source>
</reference>
<evidence type="ECO:0000259" key="2">
    <source>
        <dbReference type="Pfam" id="PF13910"/>
    </source>
</evidence>
<feature type="domain" description="DUF7380" evidence="3">
    <location>
        <begin position="32"/>
        <end position="203"/>
    </location>
</feature>
<evidence type="ECO:0000256" key="1">
    <source>
        <dbReference type="SAM" id="MobiDB-lite"/>
    </source>
</evidence>
<dbReference type="Proteomes" id="UP000668572">
    <property type="component" value="Unassembled WGS sequence"/>
</dbReference>
<evidence type="ECO:0000313" key="5">
    <source>
        <dbReference type="Proteomes" id="UP000668572"/>
    </source>
</evidence>
<dbReference type="AlphaFoldDB" id="A0A8I2BV37"/>